<comment type="caution">
    <text evidence="3">The sequence shown here is derived from an EMBL/GenBank/DDBJ whole genome shotgun (WGS) entry which is preliminary data.</text>
</comment>
<dbReference type="AlphaFoldDB" id="A0A854Q6L9"/>
<dbReference type="Gene3D" id="3.60.15.10">
    <property type="entry name" value="Ribonuclease Z/Hydroxyacylglutathione hydrolase-like"/>
    <property type="match status" value="1"/>
</dbReference>
<dbReference type="PANTHER" id="PTHR13754:SF13">
    <property type="entry name" value="METALLO-BETA-LACTAMASE SUPERFAMILY PROTEIN (AFU_ORTHOLOGUE AFUA_3G07630)"/>
    <property type="match status" value="1"/>
</dbReference>
<dbReference type="CDD" id="cd07713">
    <property type="entry name" value="DHPS-like_MBL-fold"/>
    <property type="match status" value="1"/>
</dbReference>
<evidence type="ECO:0000313" key="4">
    <source>
        <dbReference type="Proteomes" id="UP000199727"/>
    </source>
</evidence>
<dbReference type="EMBL" id="AMKT01000083">
    <property type="protein sequence ID" value="OXG12941.1"/>
    <property type="molecule type" value="Genomic_DNA"/>
</dbReference>
<evidence type="ECO:0000259" key="2">
    <source>
        <dbReference type="Pfam" id="PF00753"/>
    </source>
</evidence>
<proteinExistence type="predicted"/>
<reference evidence="3 4" key="1">
    <citation type="submission" date="2017-06" db="EMBL/GenBank/DDBJ databases">
        <title>Global population genomics of the pathogenic fungus Cryptococcus neoformans var. grubii.</title>
        <authorList>
            <person name="Cuomo C."/>
            <person name="Litvintseva A."/>
            <person name="Chen Y."/>
            <person name="Young S."/>
            <person name="Zeng Q."/>
            <person name="Chapman S."/>
            <person name="Gujja S."/>
            <person name="Saif S."/>
            <person name="Birren B."/>
        </authorList>
    </citation>
    <scope>NUCLEOTIDE SEQUENCE [LARGE SCALE GENOMIC DNA]</scope>
    <source>
        <strain evidence="3 4">Tu259-1</strain>
    </source>
</reference>
<dbReference type="PANTHER" id="PTHR13754">
    <property type="entry name" value="METALLO-BETA-LACTAMASE SUPERFAMILY PROTEIN"/>
    <property type="match status" value="1"/>
</dbReference>
<protein>
    <submittedName>
        <fullName evidence="3">Metallo-beta-lactamase superfamily protein</fullName>
    </submittedName>
</protein>
<dbReference type="InterPro" id="IPR041712">
    <property type="entry name" value="DHPS-like_MBL-fold"/>
</dbReference>
<dbReference type="Proteomes" id="UP000199727">
    <property type="component" value="Unassembled WGS sequence"/>
</dbReference>
<feature type="domain" description="Metallo-beta-lactamase" evidence="2">
    <location>
        <begin position="72"/>
        <end position="136"/>
    </location>
</feature>
<feature type="region of interest" description="Disordered" evidence="1">
    <location>
        <begin position="365"/>
        <end position="384"/>
    </location>
</feature>
<dbReference type="Pfam" id="PF00753">
    <property type="entry name" value="Lactamase_B"/>
    <property type="match status" value="1"/>
</dbReference>
<evidence type="ECO:0000313" key="3">
    <source>
        <dbReference type="EMBL" id="OXG12941.1"/>
    </source>
</evidence>
<organism evidence="3 4">
    <name type="scientific">Cryptococcus neoformans Tu259-1</name>
    <dbReference type="NCBI Taxonomy" id="1230072"/>
    <lineage>
        <taxon>Eukaryota</taxon>
        <taxon>Fungi</taxon>
        <taxon>Dikarya</taxon>
        <taxon>Basidiomycota</taxon>
        <taxon>Agaricomycotina</taxon>
        <taxon>Tremellomycetes</taxon>
        <taxon>Tremellales</taxon>
        <taxon>Cryptococcaceae</taxon>
        <taxon>Cryptococcus</taxon>
        <taxon>Cryptococcus neoformans species complex</taxon>
    </lineage>
</organism>
<dbReference type="InterPro" id="IPR036866">
    <property type="entry name" value="RibonucZ/Hydroxyglut_hydro"/>
</dbReference>
<dbReference type="SUPFAM" id="SSF56281">
    <property type="entry name" value="Metallo-hydrolase/oxidoreductase"/>
    <property type="match status" value="1"/>
</dbReference>
<accession>A0A854Q6L9</accession>
<dbReference type="OrthoDB" id="1470350at2759"/>
<name>A0A854Q6L9_CRYNE</name>
<feature type="compositionally biased region" description="Gly residues" evidence="1">
    <location>
        <begin position="365"/>
        <end position="374"/>
    </location>
</feature>
<gene>
    <name evidence="3" type="ORF">C361_06129</name>
</gene>
<dbReference type="GO" id="GO:0016740">
    <property type="term" value="F:transferase activity"/>
    <property type="evidence" value="ECO:0007669"/>
    <property type="project" value="TreeGrafter"/>
</dbReference>
<dbReference type="InterPro" id="IPR052926">
    <property type="entry name" value="Metallo-beta-lactamase_dom"/>
</dbReference>
<sequence length="384" mass="41931">MSPPLDLTPVDKLEVLILVDNFVEWFSTLPPEFTHELPQHLASPDAPKDSLTGLPIMDFDNYCCGAHGLSILIKTTIGENTYSVLLDSGPEPKTIERNVAAMSVDLTQLDAVVLSHWHRDHSGGIVRVLELRQAQQAQQERQERQGQAKLKIDLHPSRPIRRGIARRPNPEPFCNLPADPSFDEIKAAGGEIDLHDEPHEIVVCSTSGGGGKKTGVGVSGEIKRVVDYEKGVLGGVRWEKDESTGEEGWFTDTMIMDERYVVVDVKGKGLVVFSSCSHAGISNVLTSLLPLSRPIHALIAGLHLVPTSHQPARETIDFITARVQPRPRWVVPLHCTGLEARGWLRERLGEGCVLGGVGVRGVFGGRRGGEGQGQGEEEGFKIVD</sequence>
<dbReference type="InterPro" id="IPR001279">
    <property type="entry name" value="Metallo-B-lactamas"/>
</dbReference>
<evidence type="ECO:0000256" key="1">
    <source>
        <dbReference type="SAM" id="MobiDB-lite"/>
    </source>
</evidence>